<name>A0ABU4WBV9_9FUSO</name>
<feature type="domain" description="Peptidase M24" evidence="3">
    <location>
        <begin position="134"/>
        <end position="337"/>
    </location>
</feature>
<dbReference type="InterPro" id="IPR001714">
    <property type="entry name" value="Pept_M24_MAP"/>
</dbReference>
<dbReference type="Gene3D" id="3.90.230.10">
    <property type="entry name" value="Creatinase/methionine aminopeptidase superfamily"/>
    <property type="match status" value="1"/>
</dbReference>
<dbReference type="EC" id="3.4.11.9" evidence="5"/>
<dbReference type="PRINTS" id="PR00599">
    <property type="entry name" value="MAPEPTIDASE"/>
</dbReference>
<organism evidence="5 6">
    <name type="scientific">Candidatus Cetobacterium colombiensis</name>
    <dbReference type="NCBI Taxonomy" id="3073100"/>
    <lineage>
        <taxon>Bacteria</taxon>
        <taxon>Fusobacteriati</taxon>
        <taxon>Fusobacteriota</taxon>
        <taxon>Fusobacteriia</taxon>
        <taxon>Fusobacteriales</taxon>
        <taxon>Fusobacteriaceae</taxon>
        <taxon>Cetobacterium</taxon>
    </lineage>
</organism>
<dbReference type="InterPro" id="IPR000587">
    <property type="entry name" value="Creatinase_N"/>
</dbReference>
<keyword evidence="1" id="KW-0479">Metal-binding</keyword>
<dbReference type="RefSeq" id="WP_320313918.1">
    <property type="nucleotide sequence ID" value="NZ_JAVIKH010000010.1"/>
</dbReference>
<comment type="caution">
    <text evidence="5">The sequence shown here is derived from an EMBL/GenBank/DDBJ whole genome shotgun (WGS) entry which is preliminary data.</text>
</comment>
<dbReference type="SUPFAM" id="SSF55920">
    <property type="entry name" value="Creatinase/aminopeptidase"/>
    <property type="match status" value="1"/>
</dbReference>
<dbReference type="EMBL" id="JAVIKH010000010">
    <property type="protein sequence ID" value="MDX8336517.1"/>
    <property type="molecule type" value="Genomic_DNA"/>
</dbReference>
<dbReference type="InterPro" id="IPR029149">
    <property type="entry name" value="Creatin/AminoP/Spt16_N"/>
</dbReference>
<feature type="domain" description="Creatinase N-terminal" evidence="4">
    <location>
        <begin position="2"/>
        <end position="126"/>
    </location>
</feature>
<evidence type="ECO:0000313" key="5">
    <source>
        <dbReference type="EMBL" id="MDX8336517.1"/>
    </source>
</evidence>
<dbReference type="InterPro" id="IPR000994">
    <property type="entry name" value="Pept_M24"/>
</dbReference>
<dbReference type="InterPro" id="IPR050659">
    <property type="entry name" value="Peptidase_M24B"/>
</dbReference>
<evidence type="ECO:0000259" key="3">
    <source>
        <dbReference type="Pfam" id="PF00557"/>
    </source>
</evidence>
<dbReference type="PROSITE" id="PS00491">
    <property type="entry name" value="PROLINE_PEPTIDASE"/>
    <property type="match status" value="1"/>
</dbReference>
<proteinExistence type="predicted"/>
<dbReference type="Gene3D" id="3.40.350.10">
    <property type="entry name" value="Creatinase/prolidase N-terminal domain"/>
    <property type="match status" value="1"/>
</dbReference>
<sequence length="353" mass="40184">MKLERLMKEKQMDAILITNLLNVRYFTSFTGTTGTAIIIGKRKFFITDFRYVEQGKKQVEKMGFELICENVSTFKKIGELLKEYDVKKIGIENQSVTLDQFKTFEKNFPKLEYIYLDDAFTKEREIKSEEEIKIIKESIKIAEKALEATLPKIKVGMKEKDVAAELEYQMRKQGADKPSFDLIVASNERSALPHGVASDKLIEEGFLTIDYGCFYKGYASDITRTFYVGKNPSEKHIEIYNIVKEANEKAIKAIKEGVSVHELDSIARDFIKEKGYGDYFGHGLGHGIGLQIHEYPGVSFKSEDKVLKAGMVITIEPGIYLPNFGGVRIEDDILVTKDSYEILTSLKKDLKTI</sequence>
<dbReference type="Proteomes" id="UP001279681">
    <property type="component" value="Unassembled WGS sequence"/>
</dbReference>
<dbReference type="PANTHER" id="PTHR46112">
    <property type="entry name" value="AMINOPEPTIDASE"/>
    <property type="match status" value="1"/>
</dbReference>
<keyword evidence="2 5" id="KW-0378">Hydrolase</keyword>
<dbReference type="Pfam" id="PF00557">
    <property type="entry name" value="Peptidase_M24"/>
    <property type="match status" value="1"/>
</dbReference>
<reference evidence="6" key="1">
    <citation type="submission" date="2023-07" db="EMBL/GenBank/DDBJ databases">
        <authorList>
            <person name="Colorado M.A."/>
            <person name="Villamil L.M."/>
            <person name="Melo J.F."/>
            <person name="Rodriguez J.A."/>
            <person name="Ruiz R.Y."/>
        </authorList>
    </citation>
    <scope>NUCLEOTIDE SEQUENCE [LARGE SCALE GENOMIC DNA]</scope>
    <source>
        <strain evidence="6">C33</strain>
    </source>
</reference>
<evidence type="ECO:0000256" key="1">
    <source>
        <dbReference type="ARBA" id="ARBA00022723"/>
    </source>
</evidence>
<dbReference type="SUPFAM" id="SSF53092">
    <property type="entry name" value="Creatinase/prolidase N-terminal domain"/>
    <property type="match status" value="1"/>
</dbReference>
<dbReference type="InterPro" id="IPR001131">
    <property type="entry name" value="Peptidase_M24B_aminopep-P_CS"/>
</dbReference>
<dbReference type="CDD" id="cd01092">
    <property type="entry name" value="APP-like"/>
    <property type="match status" value="1"/>
</dbReference>
<dbReference type="Pfam" id="PF01321">
    <property type="entry name" value="Creatinase_N"/>
    <property type="match status" value="1"/>
</dbReference>
<keyword evidence="5" id="KW-0031">Aminopeptidase</keyword>
<evidence type="ECO:0000313" key="6">
    <source>
        <dbReference type="Proteomes" id="UP001279681"/>
    </source>
</evidence>
<keyword evidence="5" id="KW-0645">Protease</keyword>
<protein>
    <submittedName>
        <fullName evidence="5">Aminopeptidase P family protein</fullName>
        <ecNumber evidence="5">3.4.11.9</ecNumber>
    </submittedName>
</protein>
<evidence type="ECO:0000256" key="2">
    <source>
        <dbReference type="ARBA" id="ARBA00022801"/>
    </source>
</evidence>
<accession>A0ABU4WBV9</accession>
<keyword evidence="6" id="KW-1185">Reference proteome</keyword>
<evidence type="ECO:0000259" key="4">
    <source>
        <dbReference type="Pfam" id="PF01321"/>
    </source>
</evidence>
<dbReference type="GO" id="GO:0004177">
    <property type="term" value="F:aminopeptidase activity"/>
    <property type="evidence" value="ECO:0007669"/>
    <property type="project" value="UniProtKB-KW"/>
</dbReference>
<dbReference type="InterPro" id="IPR036005">
    <property type="entry name" value="Creatinase/aminopeptidase-like"/>
</dbReference>
<dbReference type="PANTHER" id="PTHR46112:SF3">
    <property type="entry name" value="AMINOPEPTIDASE YPDF"/>
    <property type="match status" value="1"/>
</dbReference>
<gene>
    <name evidence="5" type="ORF">RFV38_08420</name>
</gene>